<evidence type="ECO:0000313" key="1">
    <source>
        <dbReference type="EMBL" id="MEQ2241670.1"/>
    </source>
</evidence>
<dbReference type="Proteomes" id="UP001482620">
    <property type="component" value="Unassembled WGS sequence"/>
</dbReference>
<evidence type="ECO:0000313" key="2">
    <source>
        <dbReference type="Proteomes" id="UP001482620"/>
    </source>
</evidence>
<sequence>MPAVGISFRVIPGSLGMSEPESANSAVALKSPRYNASLHCYVQKGLKTGVTKNQIYFVWEIFLEQKLIHLFYEGRLRKRHAEIFLQLLAKQITRVKHRSFSFY</sequence>
<reference evidence="1 2" key="1">
    <citation type="submission" date="2021-06" db="EMBL/GenBank/DDBJ databases">
        <authorList>
            <person name="Palmer J.M."/>
        </authorList>
    </citation>
    <scope>NUCLEOTIDE SEQUENCE [LARGE SCALE GENOMIC DNA]</scope>
    <source>
        <strain evidence="2">if_2019</strain>
        <tissue evidence="1">Muscle</tissue>
    </source>
</reference>
<dbReference type="EMBL" id="JAHRIQ010061612">
    <property type="protein sequence ID" value="MEQ2241670.1"/>
    <property type="molecule type" value="Genomic_DNA"/>
</dbReference>
<organism evidence="1 2">
    <name type="scientific">Ilyodon furcidens</name>
    <name type="common">goldbreast splitfin</name>
    <dbReference type="NCBI Taxonomy" id="33524"/>
    <lineage>
        <taxon>Eukaryota</taxon>
        <taxon>Metazoa</taxon>
        <taxon>Chordata</taxon>
        <taxon>Craniata</taxon>
        <taxon>Vertebrata</taxon>
        <taxon>Euteleostomi</taxon>
        <taxon>Actinopterygii</taxon>
        <taxon>Neopterygii</taxon>
        <taxon>Teleostei</taxon>
        <taxon>Neoteleostei</taxon>
        <taxon>Acanthomorphata</taxon>
        <taxon>Ovalentaria</taxon>
        <taxon>Atherinomorphae</taxon>
        <taxon>Cyprinodontiformes</taxon>
        <taxon>Goodeidae</taxon>
        <taxon>Ilyodon</taxon>
    </lineage>
</organism>
<protein>
    <submittedName>
        <fullName evidence="1">Uncharacterized protein</fullName>
    </submittedName>
</protein>
<comment type="caution">
    <text evidence="1">The sequence shown here is derived from an EMBL/GenBank/DDBJ whole genome shotgun (WGS) entry which is preliminary data.</text>
</comment>
<proteinExistence type="predicted"/>
<name>A0ABV0UAX6_9TELE</name>
<gene>
    <name evidence="1" type="ORF">ILYODFUR_027705</name>
</gene>
<accession>A0ABV0UAX6</accession>
<keyword evidence="2" id="KW-1185">Reference proteome</keyword>